<dbReference type="EMBL" id="JAPZBR010000003">
    <property type="protein sequence ID" value="KAJ5357334.1"/>
    <property type="molecule type" value="Genomic_DNA"/>
</dbReference>
<dbReference type="EMBL" id="JAPZBQ010000004">
    <property type="protein sequence ID" value="KAJ5334651.1"/>
    <property type="molecule type" value="Genomic_DNA"/>
</dbReference>
<dbReference type="Proteomes" id="UP001147695">
    <property type="component" value="Unassembled WGS sequence"/>
</dbReference>
<dbReference type="InterPro" id="IPR036291">
    <property type="entry name" value="NAD(P)-bd_dom_sf"/>
</dbReference>
<dbReference type="GO" id="GO:0016491">
    <property type="term" value="F:oxidoreductase activity"/>
    <property type="evidence" value="ECO:0007669"/>
    <property type="project" value="UniProtKB-KW"/>
</dbReference>
<dbReference type="InterPro" id="IPR008030">
    <property type="entry name" value="NmrA-like"/>
</dbReference>
<comment type="similarity">
    <text evidence="1">Belongs to the NmrA-type oxidoreductase family. Isoflavone reductase subfamily.</text>
</comment>
<sequence>MPVIGVAGASGGVGKAIVERLAKEPNFQVIAFSRSVRKPSSSPPLQNVQSVQLDYNDVPSMAKTLEELNVHSIISSIVLVSEDASQSQQNLIDAAGASAATKRFIPSEFLFIQPSSPPYVDSVVHMWIASIDRIKKNNLEYTRIVNGLFMDYWGIPNISTSLIPITFGINIAKREAVIPGDGNNKICITLLADMTNYLAALLNEKEWPEFSVFVGDELSYNEMVKIAEEVTGDKFKVTYNSIEELNSNKVIIPPMPETTYTPEEQVAITAQVAKLVAHGVLDFPKDNRSNDRFPELKPIKYREFLLKYATRKA</sequence>
<evidence type="ECO:0000259" key="4">
    <source>
        <dbReference type="Pfam" id="PF05368"/>
    </source>
</evidence>
<keyword evidence="2" id="KW-0521">NADP</keyword>
<dbReference type="SUPFAM" id="SSF51735">
    <property type="entry name" value="NAD(P)-binding Rossmann-fold domains"/>
    <property type="match status" value="1"/>
</dbReference>
<dbReference type="InterPro" id="IPR051609">
    <property type="entry name" value="NmrA/Isoflavone_reductase-like"/>
</dbReference>
<evidence type="ECO:0000256" key="1">
    <source>
        <dbReference type="ARBA" id="ARBA00005725"/>
    </source>
</evidence>
<comment type="caution">
    <text evidence="6">The sequence shown here is derived from an EMBL/GenBank/DDBJ whole genome shotgun (WGS) entry which is preliminary data.</text>
</comment>
<dbReference type="PANTHER" id="PTHR47706">
    <property type="entry name" value="NMRA-LIKE FAMILY PROTEIN"/>
    <property type="match status" value="1"/>
</dbReference>
<feature type="domain" description="NmrA-like" evidence="4">
    <location>
        <begin position="4"/>
        <end position="255"/>
    </location>
</feature>
<dbReference type="Gene3D" id="3.90.25.10">
    <property type="entry name" value="UDP-galactose 4-epimerase, domain 1"/>
    <property type="match status" value="1"/>
</dbReference>
<reference evidence="6" key="1">
    <citation type="submission" date="2022-12" db="EMBL/GenBank/DDBJ databases">
        <authorList>
            <person name="Petersen C."/>
        </authorList>
    </citation>
    <scope>NUCLEOTIDE SEQUENCE</scope>
    <source>
        <strain evidence="5">IBT 35673</strain>
        <strain evidence="6">IBT 35675</strain>
    </source>
</reference>
<evidence type="ECO:0000313" key="5">
    <source>
        <dbReference type="EMBL" id="KAJ5334651.1"/>
    </source>
</evidence>
<keyword evidence="3" id="KW-0560">Oxidoreductase</keyword>
<dbReference type="Pfam" id="PF05368">
    <property type="entry name" value="NmrA"/>
    <property type="match status" value="1"/>
</dbReference>
<proteinExistence type="inferred from homology"/>
<evidence type="ECO:0000313" key="6">
    <source>
        <dbReference type="EMBL" id="KAJ5357334.1"/>
    </source>
</evidence>
<keyword evidence="7" id="KW-1185">Reference proteome</keyword>
<reference evidence="6" key="2">
    <citation type="journal article" date="2023" name="IMA Fungus">
        <title>Comparative genomic study of the Penicillium genus elucidates a diverse pangenome and 15 lateral gene transfer events.</title>
        <authorList>
            <person name="Petersen C."/>
            <person name="Sorensen T."/>
            <person name="Nielsen M.R."/>
            <person name="Sondergaard T.E."/>
            <person name="Sorensen J.L."/>
            <person name="Fitzpatrick D.A."/>
            <person name="Frisvad J.C."/>
            <person name="Nielsen K.L."/>
        </authorList>
    </citation>
    <scope>NUCLEOTIDE SEQUENCE</scope>
    <source>
        <strain evidence="5">IBT 35673</strain>
        <strain evidence="6">IBT 35675</strain>
    </source>
</reference>
<evidence type="ECO:0000313" key="7">
    <source>
        <dbReference type="Proteomes" id="UP001148299"/>
    </source>
</evidence>
<name>A0A9W9REB2_PENBR</name>
<dbReference type="PANTHER" id="PTHR47706:SF4">
    <property type="entry name" value="NMRA-LIKE DOMAIN-CONTAINING PROTEIN"/>
    <property type="match status" value="1"/>
</dbReference>
<dbReference type="AlphaFoldDB" id="A0A9W9REB2"/>
<evidence type="ECO:0000256" key="3">
    <source>
        <dbReference type="ARBA" id="ARBA00023002"/>
    </source>
</evidence>
<protein>
    <recommendedName>
        <fullName evidence="4">NmrA-like domain-containing protein</fullName>
    </recommendedName>
</protein>
<organism evidence="6 7">
    <name type="scientific">Penicillium brevicompactum</name>
    <dbReference type="NCBI Taxonomy" id="5074"/>
    <lineage>
        <taxon>Eukaryota</taxon>
        <taxon>Fungi</taxon>
        <taxon>Dikarya</taxon>
        <taxon>Ascomycota</taxon>
        <taxon>Pezizomycotina</taxon>
        <taxon>Eurotiomycetes</taxon>
        <taxon>Eurotiomycetidae</taxon>
        <taxon>Eurotiales</taxon>
        <taxon>Aspergillaceae</taxon>
        <taxon>Penicillium</taxon>
    </lineage>
</organism>
<evidence type="ECO:0000256" key="2">
    <source>
        <dbReference type="ARBA" id="ARBA00022857"/>
    </source>
</evidence>
<accession>A0A9W9REB2</accession>
<gene>
    <name evidence="5" type="ORF">N7452_007054</name>
    <name evidence="6" type="ORF">N7541_004492</name>
</gene>
<dbReference type="Gene3D" id="3.40.50.720">
    <property type="entry name" value="NAD(P)-binding Rossmann-like Domain"/>
    <property type="match status" value="1"/>
</dbReference>
<dbReference type="Proteomes" id="UP001148299">
    <property type="component" value="Unassembled WGS sequence"/>
</dbReference>